<keyword evidence="2" id="KW-0378">Hydrolase</keyword>
<dbReference type="Pfam" id="PF00271">
    <property type="entry name" value="Helicase_C"/>
    <property type="match status" value="1"/>
</dbReference>
<dbReference type="InterPro" id="IPR014001">
    <property type="entry name" value="Helicase_ATP-bd"/>
</dbReference>
<evidence type="ECO:0000256" key="2">
    <source>
        <dbReference type="ARBA" id="ARBA00022801"/>
    </source>
</evidence>
<evidence type="ECO:0000259" key="6">
    <source>
        <dbReference type="PROSITE" id="PS51194"/>
    </source>
</evidence>
<dbReference type="PROSITE" id="PS51192">
    <property type="entry name" value="HELICASE_ATP_BIND_1"/>
    <property type="match status" value="1"/>
</dbReference>
<dbReference type="InterPro" id="IPR047365">
    <property type="entry name" value="Tudor_AtPTM-like"/>
</dbReference>
<gene>
    <name evidence="7" type="ORF">CYMTET_52620</name>
</gene>
<dbReference type="PANTHER" id="PTHR45626">
    <property type="entry name" value="TRANSCRIPTION TERMINATION FACTOR 2-RELATED"/>
    <property type="match status" value="1"/>
</dbReference>
<dbReference type="Proteomes" id="UP001190700">
    <property type="component" value="Unassembled WGS sequence"/>
</dbReference>
<dbReference type="InterPro" id="IPR027417">
    <property type="entry name" value="P-loop_NTPase"/>
</dbReference>
<comment type="caution">
    <text evidence="7">The sequence shown here is derived from an EMBL/GenBank/DDBJ whole genome shotgun (WGS) entry which is preliminary data.</text>
</comment>
<dbReference type="Gene3D" id="3.40.50.10810">
    <property type="entry name" value="Tandem AAA-ATPase domain"/>
    <property type="match status" value="2"/>
</dbReference>
<dbReference type="GO" id="GO:0005634">
    <property type="term" value="C:nucleus"/>
    <property type="evidence" value="ECO:0007669"/>
    <property type="project" value="TreeGrafter"/>
</dbReference>
<dbReference type="GO" id="GO:0008094">
    <property type="term" value="F:ATP-dependent activity, acting on DNA"/>
    <property type="evidence" value="ECO:0007669"/>
    <property type="project" value="TreeGrafter"/>
</dbReference>
<dbReference type="AlphaFoldDB" id="A0AAE0BKD5"/>
<keyword evidence="3" id="KW-0067">ATP-binding</keyword>
<evidence type="ECO:0000256" key="4">
    <source>
        <dbReference type="SAM" id="MobiDB-lite"/>
    </source>
</evidence>
<dbReference type="CDD" id="cd20401">
    <property type="entry name" value="Tudor_AtPTM-like"/>
    <property type="match status" value="1"/>
</dbReference>
<dbReference type="Gene3D" id="3.40.50.300">
    <property type="entry name" value="P-loop containing nucleotide triphosphate hydrolases"/>
    <property type="match status" value="1"/>
</dbReference>
<protein>
    <submittedName>
        <fullName evidence="7">Uncharacterized protein</fullName>
    </submittedName>
</protein>
<feature type="region of interest" description="Disordered" evidence="4">
    <location>
        <begin position="320"/>
        <end position="361"/>
    </location>
</feature>
<keyword evidence="1" id="KW-0547">Nucleotide-binding</keyword>
<dbReference type="GO" id="GO:0006281">
    <property type="term" value="P:DNA repair"/>
    <property type="evidence" value="ECO:0007669"/>
    <property type="project" value="TreeGrafter"/>
</dbReference>
<organism evidence="7 8">
    <name type="scientific">Cymbomonas tetramitiformis</name>
    <dbReference type="NCBI Taxonomy" id="36881"/>
    <lineage>
        <taxon>Eukaryota</taxon>
        <taxon>Viridiplantae</taxon>
        <taxon>Chlorophyta</taxon>
        <taxon>Pyramimonadophyceae</taxon>
        <taxon>Pyramimonadales</taxon>
        <taxon>Pyramimonadaceae</taxon>
        <taxon>Cymbomonas</taxon>
    </lineage>
</organism>
<feature type="domain" description="Helicase ATP-binding" evidence="5">
    <location>
        <begin position="541"/>
        <end position="664"/>
    </location>
</feature>
<dbReference type="InterPro" id="IPR001650">
    <property type="entry name" value="Helicase_C-like"/>
</dbReference>
<dbReference type="SUPFAM" id="SSF52540">
    <property type="entry name" value="P-loop containing nucleoside triphosphate hydrolases"/>
    <property type="match status" value="2"/>
</dbReference>
<dbReference type="InterPro" id="IPR000330">
    <property type="entry name" value="SNF2_N"/>
</dbReference>
<evidence type="ECO:0000256" key="3">
    <source>
        <dbReference type="ARBA" id="ARBA00022840"/>
    </source>
</evidence>
<sequence>MEMYDKALLSTKIRKRFGKHGWFDGEVVSVDAKLGYRVVYSDGDSEDIGADELRAGQADWESRYKGPPKTHLMNTRKLRISQQFDHVSQVRAPQEGYDPTVESDTRNAKKNTPSKRQRAASRTPAEPALRSPPSSKRHRAGRGEAPPVVTNTRSELEPETDEMPQPASAEQPAVRAQSSPTAQEPDVVLPQPAAASQPSQTAHRVDDSDDDCEIIEPEAAVHQSEPSHVEEMPDDLLVTGEIHHCDVLMDFPHPREYCAKHPFTRRSPGTVPSDTAHPNQAACENCFCYVCNSPAMTCTDWLEHCDGYHSSPAWRALRDARQLQKQAASSSAAPQPGRSGTSGQRPTYDAAHQSAGISASSPEWACRRTIADNGEHGHTEHTVESLGAEVACSSFLELVPQVWPEEAPAPAQLTVERLRPYQKQSLAFALAREQAADSKGCGAGGWICDEVGMGKTIVCTAIVLANAMSPKVAAAGASWSILTEFRQRCEDARVPVMEPATWMPSRTTLVNGVYVRTSRIANPQHAKWQQVSKPPGHLVIHIKTTLVMVPVSLLGQWKDELKKFAPALNVKTYHGSNQAELNLLQRLDLDLRDVDVLLVSTKCTLPPLIYRHVRFHRVIVDESHSGMPTNVFYLKVAHRWLCTATPFTSSLRELDDGIRFLQNTHPRTEWAALHKSICNMNVEVDSLNRSLADSHHQLYRTGVLSCHEINQLRRFVNPTTGNQIGRAQFSFHNWPEEKARLPGYVDTLLPGLRERRAEVVTCLQAVMIRHTKAQQIGGDVALTLPPLELDTEFIPMTADEERSYAQVVREEMDERSGEGSSQLRRQLAGGTTDYGLQRSLARRMQMCAAAQSKLEALVADVRGLRAAEPHMHCVVFTQHRLAHDQVAERLKREGVQVYKFSGDTTVTTRHAYIRKFQAMEPVPKAFVAMVRQGNCGVTLTAATRVYLMEPCINPALEVQAAGRVHRLGQSRGVLIKRFAMKDTFEENIVDLHCSIRAGTTNMFHKRITKQVINQIVSK</sequence>
<feature type="compositionally biased region" description="Low complexity" evidence="4">
    <location>
        <begin position="323"/>
        <end position="339"/>
    </location>
</feature>
<keyword evidence="8" id="KW-1185">Reference proteome</keyword>
<dbReference type="SMART" id="SM00487">
    <property type="entry name" value="DEXDc"/>
    <property type="match status" value="1"/>
</dbReference>
<feature type="region of interest" description="Disordered" evidence="4">
    <location>
        <begin position="84"/>
        <end position="186"/>
    </location>
</feature>
<dbReference type="PROSITE" id="PS51194">
    <property type="entry name" value="HELICASE_CTER"/>
    <property type="match status" value="1"/>
</dbReference>
<evidence type="ECO:0000259" key="5">
    <source>
        <dbReference type="PROSITE" id="PS51192"/>
    </source>
</evidence>
<evidence type="ECO:0000313" key="7">
    <source>
        <dbReference type="EMBL" id="KAK3237289.1"/>
    </source>
</evidence>
<dbReference type="InterPro" id="IPR049730">
    <property type="entry name" value="SNF2/RAD54-like_C"/>
</dbReference>
<dbReference type="PANTHER" id="PTHR45626:SF38">
    <property type="entry name" value="DEAD-BOX PROTEIN"/>
    <property type="match status" value="1"/>
</dbReference>
<reference evidence="7 8" key="1">
    <citation type="journal article" date="2015" name="Genome Biol. Evol.">
        <title>Comparative Genomics of a Bacterivorous Green Alga Reveals Evolutionary Causalities and Consequences of Phago-Mixotrophic Mode of Nutrition.</title>
        <authorList>
            <person name="Burns J.A."/>
            <person name="Paasch A."/>
            <person name="Narechania A."/>
            <person name="Kim E."/>
        </authorList>
    </citation>
    <scope>NUCLEOTIDE SEQUENCE [LARGE SCALE GENOMIC DNA]</scope>
    <source>
        <strain evidence="7 8">PLY_AMNH</strain>
    </source>
</reference>
<dbReference type="Pfam" id="PF21743">
    <property type="entry name" value="PTM_DIR17_Tudor"/>
    <property type="match status" value="1"/>
</dbReference>
<dbReference type="EMBL" id="LGRX02034650">
    <property type="protein sequence ID" value="KAK3237289.1"/>
    <property type="molecule type" value="Genomic_DNA"/>
</dbReference>
<dbReference type="InterPro" id="IPR038718">
    <property type="entry name" value="SNF2-like_sf"/>
</dbReference>
<proteinExistence type="predicted"/>
<feature type="domain" description="Helicase C-terminal" evidence="6">
    <location>
        <begin position="853"/>
        <end position="1018"/>
    </location>
</feature>
<accession>A0AAE0BKD5</accession>
<dbReference type="GO" id="GO:0005524">
    <property type="term" value="F:ATP binding"/>
    <property type="evidence" value="ECO:0007669"/>
    <property type="project" value="UniProtKB-KW"/>
</dbReference>
<dbReference type="Pfam" id="PF00176">
    <property type="entry name" value="SNF2-rel_dom"/>
    <property type="match status" value="1"/>
</dbReference>
<name>A0AAE0BKD5_9CHLO</name>
<dbReference type="InterPro" id="IPR050628">
    <property type="entry name" value="SNF2_RAD54_helicase_TF"/>
</dbReference>
<dbReference type="GO" id="GO:0016787">
    <property type="term" value="F:hydrolase activity"/>
    <property type="evidence" value="ECO:0007669"/>
    <property type="project" value="UniProtKB-KW"/>
</dbReference>
<feature type="compositionally biased region" description="Basic residues" evidence="4">
    <location>
        <begin position="108"/>
        <end position="119"/>
    </location>
</feature>
<evidence type="ECO:0000313" key="8">
    <source>
        <dbReference type="Proteomes" id="UP001190700"/>
    </source>
</evidence>
<evidence type="ECO:0000256" key="1">
    <source>
        <dbReference type="ARBA" id="ARBA00022741"/>
    </source>
</evidence>
<dbReference type="SMART" id="SM00490">
    <property type="entry name" value="HELICc"/>
    <property type="match status" value="1"/>
</dbReference>
<dbReference type="CDD" id="cd18793">
    <property type="entry name" value="SF2_C_SNF"/>
    <property type="match status" value="1"/>
</dbReference>